<dbReference type="EMBL" id="JAPDFW010000070">
    <property type="protein sequence ID" value="KAJ5074618.1"/>
    <property type="molecule type" value="Genomic_DNA"/>
</dbReference>
<dbReference type="PANTHER" id="PTHR14237:SF80">
    <property type="entry name" value="MOLYBDENUM COFACTOR SULFURASE"/>
    <property type="match status" value="1"/>
</dbReference>
<proteinExistence type="predicted"/>
<name>A0A9Q0LNF3_ANAIG</name>
<dbReference type="Gene3D" id="3.40.640.10">
    <property type="entry name" value="Type I PLP-dependent aspartate aminotransferase-like (Major domain)"/>
    <property type="match status" value="1"/>
</dbReference>
<dbReference type="AlphaFoldDB" id="A0A9Q0LNF3"/>
<keyword evidence="1" id="KW-0175">Coiled coil</keyword>
<dbReference type="InterPro" id="IPR015422">
    <property type="entry name" value="PyrdxlP-dep_Trfase_small"/>
</dbReference>
<dbReference type="OrthoDB" id="10264306at2759"/>
<organism evidence="4 5">
    <name type="scientific">Anaeramoeba ignava</name>
    <name type="common">Anaerobic marine amoeba</name>
    <dbReference type="NCBI Taxonomy" id="1746090"/>
    <lineage>
        <taxon>Eukaryota</taxon>
        <taxon>Metamonada</taxon>
        <taxon>Anaeramoebidae</taxon>
        <taxon>Anaeramoeba</taxon>
    </lineage>
</organism>
<reference evidence="4" key="1">
    <citation type="submission" date="2022-10" db="EMBL/GenBank/DDBJ databases">
        <title>Novel sulphate-reducing endosymbionts in the free-living metamonad Anaeramoeba.</title>
        <authorList>
            <person name="Jerlstrom-Hultqvist J."/>
            <person name="Cepicka I."/>
            <person name="Gallot-Lavallee L."/>
            <person name="Salas-Leiva D."/>
            <person name="Curtis B.A."/>
            <person name="Zahonova K."/>
            <person name="Pipaliya S."/>
            <person name="Dacks J."/>
            <person name="Roger A.J."/>
        </authorList>
    </citation>
    <scope>NUCLEOTIDE SEQUENCE</scope>
    <source>
        <strain evidence="4">BMAN</strain>
    </source>
</reference>
<sequence length="568" mass="65327">MLVRRNNSNNFKKFLILFFILFSISIYFIVLKQNSNNKNINTEMQEKKDQIFNEKDKEKYIKEFEDGFTRKIDSVISKELSHLNGEVYLDYTGAGVYLQSLIKKSFENYQKSLYSNAHSRSPSSLKTENEIEQVRKQILSFFHTNSSEYSVIFTSGATSALKLVGESFPWKEESKFVYSRSNHNSVLGIRGYSIENGNGFAVIPDEELWDKRFKITSFIDKTFKDNQMKENQKFTQFKKKQKFTNLDDIEKFTKFTKFTQFTKLDENEETEIEGIPHLIAYPAESNFDGSKFDLNLINQIHSQSTKEHKFYVLLDAAAFVPTNELDLSKYPADFVTISFYKMFGFPTGIGALIVRNEVTSVMKKHFFGGGTVILSCCDYNFCIYNPKPSSKFEDGTINFLSIISLKYGLEMLSSFGINNINHHVWSLTRYLFQNLKNLKHDNNKPLVEIYGNHELNDPGKQGGIISFNLKNSLGEYIGYYQVQTDSAKEGIHLRTGCHCNPGGCNEALGITSEEIMEMADSKKSCSDNIDFINGKPFGVVRVSLGYFSTYEDIEYLLHFLKKNYLNSK</sequence>
<protein>
    <submittedName>
        <fullName evidence="4">Molybdenum cofactor sulfurase</fullName>
    </submittedName>
</protein>
<dbReference type="Pfam" id="PF00266">
    <property type="entry name" value="Aminotran_5"/>
    <property type="match status" value="2"/>
</dbReference>
<dbReference type="GO" id="GO:0043545">
    <property type="term" value="P:molybdopterin cofactor metabolic process"/>
    <property type="evidence" value="ECO:0007669"/>
    <property type="project" value="TreeGrafter"/>
</dbReference>
<comment type="caution">
    <text evidence="4">The sequence shown here is derived from an EMBL/GenBank/DDBJ whole genome shotgun (WGS) entry which is preliminary data.</text>
</comment>
<dbReference type="Proteomes" id="UP001149090">
    <property type="component" value="Unassembled WGS sequence"/>
</dbReference>
<feature type="coiled-coil region" evidence="1">
    <location>
        <begin position="30"/>
        <end position="57"/>
    </location>
</feature>
<keyword evidence="5" id="KW-1185">Reference proteome</keyword>
<evidence type="ECO:0000313" key="4">
    <source>
        <dbReference type="EMBL" id="KAJ5074618.1"/>
    </source>
</evidence>
<evidence type="ECO:0000256" key="1">
    <source>
        <dbReference type="SAM" id="Coils"/>
    </source>
</evidence>
<keyword evidence="2" id="KW-1133">Transmembrane helix</keyword>
<dbReference type="OMA" id="WEWDRIF"/>
<dbReference type="InterPro" id="IPR015421">
    <property type="entry name" value="PyrdxlP-dep_Trfase_major"/>
</dbReference>
<evidence type="ECO:0000256" key="2">
    <source>
        <dbReference type="SAM" id="Phobius"/>
    </source>
</evidence>
<accession>A0A9Q0LNF3</accession>
<evidence type="ECO:0000259" key="3">
    <source>
        <dbReference type="Pfam" id="PF00266"/>
    </source>
</evidence>
<feature type="domain" description="Aminotransferase class V" evidence="3">
    <location>
        <begin position="87"/>
        <end position="187"/>
    </location>
</feature>
<keyword evidence="2" id="KW-0472">Membrane</keyword>
<dbReference type="GO" id="GO:0008265">
    <property type="term" value="F:molybdenum cofactor sulfurtransferase activity"/>
    <property type="evidence" value="ECO:0007669"/>
    <property type="project" value="TreeGrafter"/>
</dbReference>
<dbReference type="SUPFAM" id="SSF53383">
    <property type="entry name" value="PLP-dependent transferases"/>
    <property type="match status" value="1"/>
</dbReference>
<dbReference type="InterPro" id="IPR015424">
    <property type="entry name" value="PyrdxlP-dep_Trfase"/>
</dbReference>
<dbReference type="InterPro" id="IPR000192">
    <property type="entry name" value="Aminotrans_V_dom"/>
</dbReference>
<dbReference type="Gene3D" id="3.90.1150.10">
    <property type="entry name" value="Aspartate Aminotransferase, domain 1"/>
    <property type="match status" value="1"/>
</dbReference>
<dbReference type="PANTHER" id="PTHR14237">
    <property type="entry name" value="MOLYBDOPTERIN COFACTOR SULFURASE MOSC"/>
    <property type="match status" value="1"/>
</dbReference>
<gene>
    <name evidence="4" type="ORF">M0811_01249</name>
</gene>
<evidence type="ECO:0000313" key="5">
    <source>
        <dbReference type="Proteomes" id="UP001149090"/>
    </source>
</evidence>
<keyword evidence="2" id="KW-0812">Transmembrane</keyword>
<feature type="transmembrane region" description="Helical" evidence="2">
    <location>
        <begin position="14"/>
        <end position="31"/>
    </location>
</feature>
<feature type="domain" description="Aminotransferase class V" evidence="3">
    <location>
        <begin position="268"/>
        <end position="556"/>
    </location>
</feature>